<dbReference type="Pfam" id="PF01575">
    <property type="entry name" value="MaoC_dehydratas"/>
    <property type="match status" value="1"/>
</dbReference>
<dbReference type="EMBL" id="JANUGX010000007">
    <property type="protein sequence ID" value="MCS0589098.1"/>
    <property type="molecule type" value="Genomic_DNA"/>
</dbReference>
<feature type="domain" description="MaoC-like" evidence="1">
    <location>
        <begin position="179"/>
        <end position="256"/>
    </location>
</feature>
<dbReference type="PANTHER" id="PTHR43841">
    <property type="entry name" value="3-HYDROXYACYL-THIOESTER DEHYDRATASE HTDX-RELATED"/>
    <property type="match status" value="1"/>
</dbReference>
<sequence>MHDPASLPRLPPLSAGTLLRALFKCPSTADARAPLATRFLLSSLDAGHVARYRAALGFGGTHVPLTYYYLLAQRAHLATMLDAAFPFRLVGAIHVDNLLRAGAQPATGRSLVLASTVGIAPPAANGAVQASLDTEASQDGQLVFACRSTYLVVRGRRGGGPRPPAAPAPDLAPLASWQLANASGRAYAALSGDWNPIHLWPWSARLMGLRAPITHGMHTLGRTCAELERAGGRPLRLLDGRFRAPVELGAAVRLAADLAQGCYTVEAAGRAAVEGRFDFDAAQVMQGAYSRS</sequence>
<dbReference type="InterPro" id="IPR002539">
    <property type="entry name" value="MaoC-like_dom"/>
</dbReference>
<dbReference type="CDD" id="cd03441">
    <property type="entry name" value="R_hydratase_like"/>
    <property type="match status" value="1"/>
</dbReference>
<dbReference type="InterPro" id="IPR029069">
    <property type="entry name" value="HotDog_dom_sf"/>
</dbReference>
<proteinExistence type="predicted"/>
<evidence type="ECO:0000313" key="3">
    <source>
        <dbReference type="Proteomes" id="UP001205560"/>
    </source>
</evidence>
<organism evidence="2 3">
    <name type="scientific">Massilia norwichensis</name>
    <dbReference type="NCBI Taxonomy" id="1442366"/>
    <lineage>
        <taxon>Bacteria</taxon>
        <taxon>Pseudomonadati</taxon>
        <taxon>Pseudomonadota</taxon>
        <taxon>Betaproteobacteria</taxon>
        <taxon>Burkholderiales</taxon>
        <taxon>Oxalobacteraceae</taxon>
        <taxon>Telluria group</taxon>
        <taxon>Massilia</taxon>
    </lineage>
</organism>
<dbReference type="Proteomes" id="UP001205560">
    <property type="component" value="Unassembled WGS sequence"/>
</dbReference>
<evidence type="ECO:0000313" key="2">
    <source>
        <dbReference type="EMBL" id="MCS0589098.1"/>
    </source>
</evidence>
<dbReference type="PANTHER" id="PTHR43841:SF3">
    <property type="entry name" value="(3R)-HYDROXYACYL-ACP DEHYDRATASE SUBUNIT HADB"/>
    <property type="match status" value="1"/>
</dbReference>
<dbReference type="SUPFAM" id="SSF54637">
    <property type="entry name" value="Thioesterase/thiol ester dehydrase-isomerase"/>
    <property type="match status" value="2"/>
</dbReference>
<protein>
    <submittedName>
        <fullName evidence="2">MaoC/PaaZ C-terminal domain-containing protein</fullName>
    </submittedName>
</protein>
<keyword evidence="3" id="KW-1185">Reference proteome</keyword>
<comment type="caution">
    <text evidence="2">The sequence shown here is derived from an EMBL/GenBank/DDBJ whole genome shotgun (WGS) entry which is preliminary data.</text>
</comment>
<evidence type="ECO:0000259" key="1">
    <source>
        <dbReference type="Pfam" id="PF01575"/>
    </source>
</evidence>
<dbReference type="Gene3D" id="3.10.129.10">
    <property type="entry name" value="Hotdog Thioesterase"/>
    <property type="match status" value="1"/>
</dbReference>
<dbReference type="RefSeq" id="WP_258844869.1">
    <property type="nucleotide sequence ID" value="NZ_JANUGX010000007.1"/>
</dbReference>
<accession>A0ABT2A4I5</accession>
<gene>
    <name evidence="2" type="ORF">NX782_07755</name>
</gene>
<name>A0ABT2A4I5_9BURK</name>
<reference evidence="2 3" key="1">
    <citation type="submission" date="2022-08" db="EMBL/GenBank/DDBJ databases">
        <title>Reclassification of Massilia species as members of the genera Telluria, Duganella, Pseudoduganella, Mokoshia gen. nov. and Zemynaea gen. nov. using orthogonal and non-orthogonal genome-based approaches.</title>
        <authorList>
            <person name="Bowman J.P."/>
        </authorList>
    </citation>
    <scope>NUCLEOTIDE SEQUENCE [LARGE SCALE GENOMIC DNA]</scope>
    <source>
        <strain evidence="2 3">LMG 28164</strain>
    </source>
</reference>